<accession>A0A4R1YJ51</accession>
<dbReference type="Proteomes" id="UP000295277">
    <property type="component" value="Unassembled WGS sequence"/>
</dbReference>
<keyword evidence="2" id="KW-1185">Reference proteome</keyword>
<dbReference type="EMBL" id="SLVM01000034">
    <property type="protein sequence ID" value="TCM76383.1"/>
    <property type="molecule type" value="Genomic_DNA"/>
</dbReference>
<proteinExistence type="predicted"/>
<comment type="caution">
    <text evidence="1">The sequence shown here is derived from an EMBL/GenBank/DDBJ whole genome shotgun (WGS) entry which is preliminary data.</text>
</comment>
<reference evidence="1 2" key="1">
    <citation type="submission" date="2019-03" db="EMBL/GenBank/DDBJ databases">
        <title>Genomic Encyclopedia of Type Strains, Phase IV (KMG-IV): sequencing the most valuable type-strain genomes for metagenomic binning, comparative biology and taxonomic classification.</title>
        <authorList>
            <person name="Goeker M."/>
        </authorList>
    </citation>
    <scope>NUCLEOTIDE SEQUENCE [LARGE SCALE GENOMIC DNA]</scope>
    <source>
        <strain evidence="1 2">DSM 21153</strain>
    </source>
</reference>
<gene>
    <name evidence="1" type="ORF">EV216_13411</name>
</gene>
<organism evidence="1 2">
    <name type="scientific">Rhodovulum steppense</name>
    <dbReference type="NCBI Taxonomy" id="540251"/>
    <lineage>
        <taxon>Bacteria</taxon>
        <taxon>Pseudomonadati</taxon>
        <taxon>Pseudomonadota</taxon>
        <taxon>Alphaproteobacteria</taxon>
        <taxon>Rhodobacterales</taxon>
        <taxon>Paracoccaceae</taxon>
        <taxon>Rhodovulum</taxon>
    </lineage>
</organism>
<evidence type="ECO:0000313" key="1">
    <source>
        <dbReference type="EMBL" id="TCM76383.1"/>
    </source>
</evidence>
<protein>
    <submittedName>
        <fullName evidence="1">Uncharacterized protein</fullName>
    </submittedName>
</protein>
<name>A0A4R1YJ51_9RHOB</name>
<dbReference type="RefSeq" id="WP_132696682.1">
    <property type="nucleotide sequence ID" value="NZ_SLVM01000034.1"/>
</dbReference>
<sequence length="139" mass="15563">MASLYLKKSPMLDFHSSLTLPAPSRADRDVANASKGHCTAFAVLGEGAGIRVKAESHLELCHLLLLNAREEVVDLREQVRFRYRRIEHVFDIVATLATGKTIAFTVKPEIRLVSGRFLEKMGLVTWHAREQDFVDESGS</sequence>
<dbReference type="AlphaFoldDB" id="A0A4R1YJ51"/>
<dbReference type="OrthoDB" id="7982727at2"/>
<evidence type="ECO:0000313" key="2">
    <source>
        <dbReference type="Proteomes" id="UP000295277"/>
    </source>
</evidence>